<comment type="catalytic activity">
    <reaction evidence="5">
        <text>[(1-&gt;4)-alpha-D-galacturonosyl methyl ester](n) + n H2O = [(1-&gt;4)-alpha-D-galacturonosyl](n) + n methanol + n H(+)</text>
        <dbReference type="Rhea" id="RHEA:22380"/>
        <dbReference type="Rhea" id="RHEA-COMP:14570"/>
        <dbReference type="Rhea" id="RHEA-COMP:14573"/>
        <dbReference type="ChEBI" id="CHEBI:15377"/>
        <dbReference type="ChEBI" id="CHEBI:15378"/>
        <dbReference type="ChEBI" id="CHEBI:17790"/>
        <dbReference type="ChEBI" id="CHEBI:140522"/>
        <dbReference type="ChEBI" id="CHEBI:140523"/>
        <dbReference type="EC" id="3.1.1.11"/>
    </reaction>
</comment>
<sequence length="99" mass="11301">MEVVKSTCHLAGCFMARDIGFENSVEPEKHQLVALRVGANKSIFYNCKMDGYQDSLYAHTYHKFYRNCEISGTIDVIFGDSTAVVQNCTIVVWKPFQRQ</sequence>
<organism evidence="7 8">
    <name type="scientific">Cuscuta europaea</name>
    <name type="common">European dodder</name>
    <dbReference type="NCBI Taxonomy" id="41803"/>
    <lineage>
        <taxon>Eukaryota</taxon>
        <taxon>Viridiplantae</taxon>
        <taxon>Streptophyta</taxon>
        <taxon>Embryophyta</taxon>
        <taxon>Tracheophyta</taxon>
        <taxon>Spermatophyta</taxon>
        <taxon>Magnoliopsida</taxon>
        <taxon>eudicotyledons</taxon>
        <taxon>Gunneridae</taxon>
        <taxon>Pentapetalae</taxon>
        <taxon>asterids</taxon>
        <taxon>lamiids</taxon>
        <taxon>Solanales</taxon>
        <taxon>Convolvulaceae</taxon>
        <taxon>Cuscuteae</taxon>
        <taxon>Cuscuta</taxon>
        <taxon>Cuscuta subgen. Cuscuta</taxon>
    </lineage>
</organism>
<dbReference type="Proteomes" id="UP001152484">
    <property type="component" value="Unassembled WGS sequence"/>
</dbReference>
<comment type="pathway">
    <text evidence="1">Glycan metabolism; pectin degradation; 2-dehydro-3-deoxy-D-gluconate from pectin: step 1/5.</text>
</comment>
<evidence type="ECO:0000256" key="4">
    <source>
        <dbReference type="ARBA" id="ARBA00023316"/>
    </source>
</evidence>
<keyword evidence="3" id="KW-0063">Aspartyl esterase</keyword>
<dbReference type="InterPro" id="IPR012334">
    <property type="entry name" value="Pectin_lyas_fold"/>
</dbReference>
<dbReference type="Pfam" id="PF01095">
    <property type="entry name" value="Pectinesterase"/>
    <property type="match status" value="1"/>
</dbReference>
<feature type="domain" description="Pectinesterase catalytic" evidence="6">
    <location>
        <begin position="11"/>
        <end position="99"/>
    </location>
</feature>
<protein>
    <recommendedName>
        <fullName evidence="6">Pectinesterase catalytic domain-containing protein</fullName>
    </recommendedName>
</protein>
<reference evidence="7" key="1">
    <citation type="submission" date="2022-07" db="EMBL/GenBank/DDBJ databases">
        <authorList>
            <person name="Macas J."/>
            <person name="Novak P."/>
            <person name="Neumann P."/>
        </authorList>
    </citation>
    <scope>NUCLEOTIDE SEQUENCE</scope>
</reference>
<name>A0A9P0YNS7_CUSEU</name>
<dbReference type="OrthoDB" id="1304240at2759"/>
<dbReference type="PANTHER" id="PTHR31707">
    <property type="entry name" value="PECTINESTERASE"/>
    <property type="match status" value="1"/>
</dbReference>
<evidence type="ECO:0000259" key="6">
    <source>
        <dbReference type="Pfam" id="PF01095"/>
    </source>
</evidence>
<evidence type="ECO:0000256" key="1">
    <source>
        <dbReference type="ARBA" id="ARBA00005184"/>
    </source>
</evidence>
<gene>
    <name evidence="7" type="ORF">CEURO_LOCUS3695</name>
</gene>
<evidence type="ECO:0000256" key="5">
    <source>
        <dbReference type="ARBA" id="ARBA00047928"/>
    </source>
</evidence>
<keyword evidence="8" id="KW-1185">Reference proteome</keyword>
<dbReference type="SUPFAM" id="SSF51126">
    <property type="entry name" value="Pectin lyase-like"/>
    <property type="match status" value="1"/>
</dbReference>
<evidence type="ECO:0000313" key="8">
    <source>
        <dbReference type="Proteomes" id="UP001152484"/>
    </source>
</evidence>
<dbReference type="EMBL" id="CAMAPE010000006">
    <property type="protein sequence ID" value="CAH9070587.1"/>
    <property type="molecule type" value="Genomic_DNA"/>
</dbReference>
<comment type="caution">
    <text evidence="7">The sequence shown here is derived from an EMBL/GenBank/DDBJ whole genome shotgun (WGS) entry which is preliminary data.</text>
</comment>
<evidence type="ECO:0000256" key="3">
    <source>
        <dbReference type="ARBA" id="ARBA00023085"/>
    </source>
</evidence>
<evidence type="ECO:0000313" key="7">
    <source>
        <dbReference type="EMBL" id="CAH9070587.1"/>
    </source>
</evidence>
<evidence type="ECO:0000256" key="2">
    <source>
        <dbReference type="ARBA" id="ARBA00022801"/>
    </source>
</evidence>
<dbReference type="GO" id="GO:0042545">
    <property type="term" value="P:cell wall modification"/>
    <property type="evidence" value="ECO:0007669"/>
    <property type="project" value="InterPro"/>
</dbReference>
<dbReference type="InterPro" id="IPR011050">
    <property type="entry name" value="Pectin_lyase_fold/virulence"/>
</dbReference>
<proteinExistence type="predicted"/>
<dbReference type="GO" id="GO:0030599">
    <property type="term" value="F:pectinesterase activity"/>
    <property type="evidence" value="ECO:0007669"/>
    <property type="project" value="UniProtKB-EC"/>
</dbReference>
<dbReference type="Gene3D" id="2.160.20.10">
    <property type="entry name" value="Single-stranded right-handed beta-helix, Pectin lyase-like"/>
    <property type="match status" value="1"/>
</dbReference>
<keyword evidence="4" id="KW-0961">Cell wall biogenesis/degradation</keyword>
<dbReference type="InterPro" id="IPR000070">
    <property type="entry name" value="Pectinesterase_cat"/>
</dbReference>
<dbReference type="AlphaFoldDB" id="A0A9P0YNS7"/>
<keyword evidence="2" id="KW-0378">Hydrolase</keyword>
<accession>A0A9P0YNS7</accession>